<dbReference type="Pfam" id="PF00685">
    <property type="entry name" value="Sulfotransfer_1"/>
    <property type="match status" value="1"/>
</dbReference>
<proteinExistence type="predicted"/>
<keyword evidence="3" id="KW-1185">Reference proteome</keyword>
<dbReference type="InterPro" id="IPR027417">
    <property type="entry name" value="P-loop_NTPase"/>
</dbReference>
<evidence type="ECO:0000313" key="3">
    <source>
        <dbReference type="Proteomes" id="UP000595437"/>
    </source>
</evidence>
<dbReference type="AlphaFoldDB" id="A0A7T8JWD2"/>
<organism evidence="2 3">
    <name type="scientific">Caligus rogercresseyi</name>
    <name type="common">Sea louse</name>
    <dbReference type="NCBI Taxonomy" id="217165"/>
    <lineage>
        <taxon>Eukaryota</taxon>
        <taxon>Metazoa</taxon>
        <taxon>Ecdysozoa</taxon>
        <taxon>Arthropoda</taxon>
        <taxon>Crustacea</taxon>
        <taxon>Multicrustacea</taxon>
        <taxon>Hexanauplia</taxon>
        <taxon>Copepoda</taxon>
        <taxon>Siphonostomatoida</taxon>
        <taxon>Caligidae</taxon>
        <taxon>Caligus</taxon>
    </lineage>
</organism>
<dbReference type="InterPro" id="IPR000863">
    <property type="entry name" value="Sulfotransferase_dom"/>
</dbReference>
<accession>A0A7T8JWD2</accession>
<feature type="non-terminal residue" evidence="2">
    <location>
        <position position="1"/>
    </location>
</feature>
<dbReference type="Gene3D" id="3.40.50.300">
    <property type="entry name" value="P-loop containing nucleotide triphosphate hydrolases"/>
    <property type="match status" value="1"/>
</dbReference>
<dbReference type="GO" id="GO:0008146">
    <property type="term" value="F:sulfotransferase activity"/>
    <property type="evidence" value="ECO:0007669"/>
    <property type="project" value="InterPro"/>
</dbReference>
<dbReference type="Proteomes" id="UP000595437">
    <property type="component" value="Chromosome 16"/>
</dbReference>
<name>A0A7T8JWD2_CALRO</name>
<dbReference type="EMBL" id="CP045905">
    <property type="protein sequence ID" value="QQP36611.1"/>
    <property type="molecule type" value="Genomic_DNA"/>
</dbReference>
<reference evidence="3" key="1">
    <citation type="submission" date="2021-01" db="EMBL/GenBank/DDBJ databases">
        <title>Caligus Genome Assembly.</title>
        <authorList>
            <person name="Gallardo-Escarate C."/>
        </authorList>
    </citation>
    <scope>NUCLEOTIDE SEQUENCE [LARGE SCALE GENOMIC DNA]</scope>
</reference>
<sequence length="57" mass="6867">YGLEIRQLKNVLFITYEDMKKDIKTEMRRVLEFMEWPELSQKKLDALADHLSFSSCK</sequence>
<keyword evidence="2" id="KW-0808">Transferase</keyword>
<gene>
    <name evidence="2" type="ORF">FKW44_021764</name>
</gene>
<dbReference type="SUPFAM" id="SSF52540">
    <property type="entry name" value="P-loop containing nucleoside triphosphate hydrolases"/>
    <property type="match status" value="1"/>
</dbReference>
<feature type="domain" description="Sulfotransferase" evidence="1">
    <location>
        <begin position="3"/>
        <end position="57"/>
    </location>
</feature>
<evidence type="ECO:0000259" key="1">
    <source>
        <dbReference type="Pfam" id="PF00685"/>
    </source>
</evidence>
<protein>
    <submittedName>
        <fullName evidence="2">Sulfotransferase 1A1</fullName>
    </submittedName>
</protein>
<feature type="non-terminal residue" evidence="2">
    <location>
        <position position="57"/>
    </location>
</feature>
<dbReference type="OrthoDB" id="205623at2759"/>
<evidence type="ECO:0000313" key="2">
    <source>
        <dbReference type="EMBL" id="QQP36611.1"/>
    </source>
</evidence>